<reference evidence="6 7" key="1">
    <citation type="submission" date="2020-04" db="EMBL/GenBank/DDBJ databases">
        <title>Marinobacter oceani sp. nov., isolated from marine solar saltern.</title>
        <authorList>
            <person name="Chen X.-Y."/>
        </authorList>
    </citation>
    <scope>NUCLEOTIDE SEQUENCE [LARGE SCALE GENOMIC DNA]</scope>
    <source>
        <strain evidence="6 7">W62</strain>
    </source>
</reference>
<gene>
    <name evidence="6" type="ORF">HIU99_03255</name>
</gene>
<organism evidence="6 7">
    <name type="scientific">Marinobacter orientalis</name>
    <dbReference type="NCBI Taxonomy" id="1928859"/>
    <lineage>
        <taxon>Bacteria</taxon>
        <taxon>Pseudomonadati</taxon>
        <taxon>Pseudomonadota</taxon>
        <taxon>Gammaproteobacteria</taxon>
        <taxon>Pseudomonadales</taxon>
        <taxon>Marinobacteraceae</taxon>
        <taxon>Marinobacter</taxon>
    </lineage>
</organism>
<comment type="caution">
    <text evidence="6">The sequence shown here is derived from an EMBL/GenBank/DDBJ whole genome shotgun (WGS) entry which is preliminary data.</text>
</comment>
<accession>A0A7Y0NKK1</accession>
<dbReference type="Proteomes" id="UP000567186">
    <property type="component" value="Unassembled WGS sequence"/>
</dbReference>
<dbReference type="PROSITE" id="PS50122">
    <property type="entry name" value="CHEB"/>
    <property type="match status" value="1"/>
</dbReference>
<feature type="active site" evidence="4">
    <location>
        <position position="160"/>
    </location>
</feature>
<evidence type="ECO:0000256" key="2">
    <source>
        <dbReference type="ARBA" id="ARBA00039140"/>
    </source>
</evidence>
<dbReference type="InterPro" id="IPR035909">
    <property type="entry name" value="CheB_C"/>
</dbReference>
<dbReference type="InterPro" id="IPR000673">
    <property type="entry name" value="Sig_transdc_resp-reg_Me-estase"/>
</dbReference>
<feature type="active site" evidence="4">
    <location>
        <position position="187"/>
    </location>
</feature>
<dbReference type="PANTHER" id="PTHR42872:SF6">
    <property type="entry name" value="PROTEIN-GLUTAMATE METHYLESTERASE_PROTEIN-GLUTAMINE GLUTAMINASE"/>
    <property type="match status" value="1"/>
</dbReference>
<dbReference type="EMBL" id="JABCKY010000001">
    <property type="protein sequence ID" value="NMT62607.1"/>
    <property type="molecule type" value="Genomic_DNA"/>
</dbReference>
<dbReference type="GO" id="GO:0006935">
    <property type="term" value="P:chemotaxis"/>
    <property type="evidence" value="ECO:0007669"/>
    <property type="project" value="UniProtKB-UniRule"/>
</dbReference>
<dbReference type="OrthoDB" id="9793421at2"/>
<evidence type="ECO:0000256" key="1">
    <source>
        <dbReference type="ARBA" id="ARBA00022801"/>
    </source>
</evidence>
<evidence type="ECO:0000256" key="4">
    <source>
        <dbReference type="PROSITE-ProRule" id="PRU00050"/>
    </source>
</evidence>
<dbReference type="RefSeq" id="WP_135953981.1">
    <property type="nucleotide sequence ID" value="NZ_JABCKY010000001.1"/>
</dbReference>
<keyword evidence="7" id="KW-1185">Reference proteome</keyword>
<evidence type="ECO:0000313" key="7">
    <source>
        <dbReference type="Proteomes" id="UP000567186"/>
    </source>
</evidence>
<keyword evidence="4" id="KW-0145">Chemotaxis</keyword>
<evidence type="ECO:0000256" key="3">
    <source>
        <dbReference type="ARBA" id="ARBA00048267"/>
    </source>
</evidence>
<evidence type="ECO:0000259" key="5">
    <source>
        <dbReference type="PROSITE" id="PS50122"/>
    </source>
</evidence>
<dbReference type="Gene3D" id="3.40.50.180">
    <property type="entry name" value="Methylesterase CheB, C-terminal domain"/>
    <property type="match status" value="1"/>
</dbReference>
<dbReference type="AlphaFoldDB" id="A0A7Y0NKK1"/>
<dbReference type="EC" id="3.1.1.61" evidence="2"/>
<comment type="catalytic activity">
    <reaction evidence="3">
        <text>[protein]-L-glutamate 5-O-methyl ester + H2O = L-glutamyl-[protein] + methanol + H(+)</text>
        <dbReference type="Rhea" id="RHEA:23236"/>
        <dbReference type="Rhea" id="RHEA-COMP:10208"/>
        <dbReference type="Rhea" id="RHEA-COMP:10311"/>
        <dbReference type="ChEBI" id="CHEBI:15377"/>
        <dbReference type="ChEBI" id="CHEBI:15378"/>
        <dbReference type="ChEBI" id="CHEBI:17790"/>
        <dbReference type="ChEBI" id="CHEBI:29973"/>
        <dbReference type="ChEBI" id="CHEBI:82795"/>
        <dbReference type="EC" id="3.1.1.61"/>
    </reaction>
</comment>
<keyword evidence="1 4" id="KW-0378">Hydrolase</keyword>
<dbReference type="Pfam" id="PF01339">
    <property type="entry name" value="CheB_methylest"/>
    <property type="match status" value="1"/>
</dbReference>
<dbReference type="GO" id="GO:0005737">
    <property type="term" value="C:cytoplasm"/>
    <property type="evidence" value="ECO:0007669"/>
    <property type="project" value="InterPro"/>
</dbReference>
<proteinExistence type="predicted"/>
<protein>
    <recommendedName>
        <fullName evidence="2">protein-glutamate methylesterase</fullName>
        <ecNumber evidence="2">3.1.1.61</ecNumber>
    </recommendedName>
</protein>
<evidence type="ECO:0000313" key="6">
    <source>
        <dbReference type="EMBL" id="NMT62607.1"/>
    </source>
</evidence>
<dbReference type="GO" id="GO:0000156">
    <property type="term" value="F:phosphorelay response regulator activity"/>
    <property type="evidence" value="ECO:0007669"/>
    <property type="project" value="InterPro"/>
</dbReference>
<feature type="domain" description="CheB-type methylesterase" evidence="5">
    <location>
        <begin position="148"/>
        <end position="338"/>
    </location>
</feature>
<sequence>MTGQPGRATVGIVSDIVLQRHRLHEATSRFGLDVCFSGDPDRLQGYPEFPAASLWLITLEDEADHPVLFDHLLENTQAPVLFGLDPAPKPGTTDYVRWERRLLDKLEQSLGHLEKLDSAAAIEELANDQPRTAGSPALPRWIPPASADLPAAEIWILGASLGGPAAVKTFLDNLPPGLPVGFVYAQHIDSNFTEVLTRVLGRHAHYQLKPAENGYRIHNGDVILMPVEHEWTLDDSGALQQRDTPWPGPYGPSIDQVLLNIGDHYGANCHAIVFSGMGNDGAIAAPLLKAYGSRIWVQESTSCGNSSMPDSVAATGCSVFCGTPEQLARELVKTIEESCLLKGRQKRDSA</sequence>
<dbReference type="SUPFAM" id="SSF52738">
    <property type="entry name" value="Methylesterase CheB, C-terminal domain"/>
    <property type="match status" value="1"/>
</dbReference>
<feature type="active site" evidence="4">
    <location>
        <position position="280"/>
    </location>
</feature>
<dbReference type="PANTHER" id="PTHR42872">
    <property type="entry name" value="PROTEIN-GLUTAMATE METHYLESTERASE/PROTEIN-GLUTAMINE GLUTAMINASE"/>
    <property type="match status" value="1"/>
</dbReference>
<dbReference type="GO" id="GO:0008984">
    <property type="term" value="F:protein-glutamate methylesterase activity"/>
    <property type="evidence" value="ECO:0007669"/>
    <property type="project" value="UniProtKB-EC"/>
</dbReference>
<name>A0A7Y0NKK1_9GAMM</name>